<evidence type="ECO:0000256" key="2">
    <source>
        <dbReference type="ARBA" id="ARBA00012338"/>
    </source>
</evidence>
<evidence type="ECO:0000313" key="10">
    <source>
        <dbReference type="Proteomes" id="UP000654279"/>
    </source>
</evidence>
<accession>A0A926D380</accession>
<comment type="similarity">
    <text evidence="6">Belongs to the lyase 1 family. Argininosuccinate lyase subfamily.</text>
</comment>
<proteinExistence type="inferred from homology"/>
<dbReference type="EC" id="4.3.2.1" evidence="2 6"/>
<dbReference type="GO" id="GO:0005829">
    <property type="term" value="C:cytosol"/>
    <property type="evidence" value="ECO:0007669"/>
    <property type="project" value="TreeGrafter"/>
</dbReference>
<dbReference type="Gene3D" id="1.20.200.10">
    <property type="entry name" value="Fumarase/aspartase (Central domain)"/>
    <property type="match status" value="1"/>
</dbReference>
<keyword evidence="10" id="KW-1185">Reference proteome</keyword>
<dbReference type="GO" id="GO:0004056">
    <property type="term" value="F:argininosuccinate lyase activity"/>
    <property type="evidence" value="ECO:0007669"/>
    <property type="project" value="UniProtKB-UniRule"/>
</dbReference>
<dbReference type="SUPFAM" id="SSF48557">
    <property type="entry name" value="L-aspartase-like"/>
    <property type="match status" value="1"/>
</dbReference>
<dbReference type="CDD" id="cd01359">
    <property type="entry name" value="Argininosuccinate_lyase"/>
    <property type="match status" value="1"/>
</dbReference>
<dbReference type="EMBL" id="JACRSO010000006">
    <property type="protein sequence ID" value="MBC8530099.1"/>
    <property type="molecule type" value="Genomic_DNA"/>
</dbReference>
<keyword evidence="5 6" id="KW-0456">Lyase</keyword>
<organism evidence="9 10">
    <name type="scientific">Luoshenia tenuis</name>
    <dbReference type="NCBI Taxonomy" id="2763654"/>
    <lineage>
        <taxon>Bacteria</taxon>
        <taxon>Bacillati</taxon>
        <taxon>Bacillota</taxon>
        <taxon>Clostridia</taxon>
        <taxon>Christensenellales</taxon>
        <taxon>Christensenellaceae</taxon>
        <taxon>Luoshenia</taxon>
    </lineage>
</organism>
<comment type="caution">
    <text evidence="9">The sequence shown here is derived from an EMBL/GenBank/DDBJ whole genome shotgun (WGS) entry which is preliminary data.</text>
</comment>
<feature type="domain" description="Argininosuccinate lyase C-terminal" evidence="8">
    <location>
        <begin position="363"/>
        <end position="430"/>
    </location>
</feature>
<sequence>MKLWGGRFQKQTDAMVDDFHSSISFDWRLYRQDIAGSIAHATMLGEQGIIPQEDAQAICQGLKGILSDIEAGKVDFEIDAEDIHMNIEKLLTERIGQAGKRLHTGRSRNDQVALDMRMYCKDSIRQAVFELKKLCQCILDTAAQHLETIMPGYTHLQKAQPITLGHHLMAYFEMFKRDITRLQDCYDRVDVMPLGAGALAGTTYDLNRERVAQLLGFSAITANSLDAVSDRDFCIEFASCVSIGMMHLSRFCEELVLWSSNEFQFVEMDDGFSTGSSIMPQKKNPDVAELIRGKSGRVFGDLMALLTAMKGIPLAYNKDMQEDKENFFDARDTYIKCLQVFCGMFSTLRFNTDRMHAGAGGGFTNATDAADYLVKKGLPFREAHEVIGKIVFYCIEKGRAISELTLEEFRSFSPLFGEDVFEAVSLLTCVRERKVSGGPAPQSVKAHIDAARAWLDSLSE</sequence>
<evidence type="ECO:0000256" key="4">
    <source>
        <dbReference type="ARBA" id="ARBA00022605"/>
    </source>
</evidence>
<dbReference type="Pfam" id="PF00206">
    <property type="entry name" value="Lyase_1"/>
    <property type="match status" value="1"/>
</dbReference>
<dbReference type="InterPro" id="IPR022761">
    <property type="entry name" value="Fumarate_lyase_N"/>
</dbReference>
<dbReference type="FunFam" id="1.10.275.10:FF:000002">
    <property type="entry name" value="Argininosuccinate lyase"/>
    <property type="match status" value="1"/>
</dbReference>
<keyword evidence="3 6" id="KW-0055">Arginine biosynthesis</keyword>
<dbReference type="RefSeq" id="WP_249285848.1">
    <property type="nucleotide sequence ID" value="NZ_JACRSO010000006.1"/>
</dbReference>
<evidence type="ECO:0000256" key="5">
    <source>
        <dbReference type="ARBA" id="ARBA00023239"/>
    </source>
</evidence>
<dbReference type="PROSITE" id="PS00163">
    <property type="entry name" value="FUMARATE_LYASES"/>
    <property type="match status" value="1"/>
</dbReference>
<evidence type="ECO:0000256" key="3">
    <source>
        <dbReference type="ARBA" id="ARBA00022571"/>
    </source>
</evidence>
<feature type="domain" description="Fumarate lyase N-terminal" evidence="7">
    <location>
        <begin position="6"/>
        <end position="300"/>
    </location>
</feature>
<comment type="subcellular location">
    <subcellularLocation>
        <location evidence="6">Cytoplasm</location>
    </subcellularLocation>
</comment>
<dbReference type="GO" id="GO:0042450">
    <property type="term" value="P:L-arginine biosynthetic process via ornithine"/>
    <property type="evidence" value="ECO:0007669"/>
    <property type="project" value="UniProtKB-UniRule"/>
</dbReference>
<dbReference type="HAMAP" id="MF_00006">
    <property type="entry name" value="Arg_succ_lyase"/>
    <property type="match status" value="1"/>
</dbReference>
<name>A0A926D380_9FIRM</name>
<dbReference type="InterPro" id="IPR024083">
    <property type="entry name" value="Fumarase/histidase_N"/>
</dbReference>
<keyword evidence="4 6" id="KW-0028">Amino-acid biosynthesis</keyword>
<evidence type="ECO:0000259" key="8">
    <source>
        <dbReference type="Pfam" id="PF14698"/>
    </source>
</evidence>
<dbReference type="NCBIfam" id="TIGR00838">
    <property type="entry name" value="argH"/>
    <property type="match status" value="1"/>
</dbReference>
<dbReference type="PRINTS" id="PR00149">
    <property type="entry name" value="FUMRATELYASE"/>
</dbReference>
<dbReference type="Proteomes" id="UP000654279">
    <property type="component" value="Unassembled WGS sequence"/>
</dbReference>
<dbReference type="Gene3D" id="1.10.40.30">
    <property type="entry name" value="Fumarase/aspartase (C-terminal domain)"/>
    <property type="match status" value="1"/>
</dbReference>
<protein>
    <recommendedName>
        <fullName evidence="2 6">Argininosuccinate lyase</fullName>
        <shortName evidence="6">ASAL</shortName>
        <ecNumber evidence="2 6">4.3.2.1</ecNumber>
    </recommendedName>
    <alternativeName>
        <fullName evidence="6">Arginosuccinase</fullName>
    </alternativeName>
</protein>
<evidence type="ECO:0000313" key="9">
    <source>
        <dbReference type="EMBL" id="MBC8530099.1"/>
    </source>
</evidence>
<comment type="catalytic activity">
    <reaction evidence="6">
        <text>2-(N(omega)-L-arginino)succinate = fumarate + L-arginine</text>
        <dbReference type="Rhea" id="RHEA:24020"/>
        <dbReference type="ChEBI" id="CHEBI:29806"/>
        <dbReference type="ChEBI" id="CHEBI:32682"/>
        <dbReference type="ChEBI" id="CHEBI:57472"/>
        <dbReference type="EC" id="4.3.2.1"/>
    </reaction>
</comment>
<keyword evidence="6" id="KW-0963">Cytoplasm</keyword>
<dbReference type="Gene3D" id="1.10.275.10">
    <property type="entry name" value="Fumarase/aspartase (N-terminal domain)"/>
    <property type="match status" value="1"/>
</dbReference>
<dbReference type="InterPro" id="IPR009049">
    <property type="entry name" value="Argininosuccinate_lyase"/>
</dbReference>
<dbReference type="PRINTS" id="PR00145">
    <property type="entry name" value="ARGSUCLYASE"/>
</dbReference>
<dbReference type="FunFam" id="1.10.40.30:FF:000001">
    <property type="entry name" value="Argininosuccinate lyase"/>
    <property type="match status" value="1"/>
</dbReference>
<evidence type="ECO:0000259" key="7">
    <source>
        <dbReference type="Pfam" id="PF00206"/>
    </source>
</evidence>
<dbReference type="Pfam" id="PF14698">
    <property type="entry name" value="ASL_C2"/>
    <property type="match status" value="1"/>
</dbReference>
<dbReference type="AlphaFoldDB" id="A0A926D380"/>
<dbReference type="FunFam" id="1.20.200.10:FF:000015">
    <property type="entry name" value="argininosuccinate lyase isoform X2"/>
    <property type="match status" value="1"/>
</dbReference>
<dbReference type="PANTHER" id="PTHR43814">
    <property type="entry name" value="ARGININOSUCCINATE LYASE"/>
    <property type="match status" value="1"/>
</dbReference>
<dbReference type="InterPro" id="IPR000362">
    <property type="entry name" value="Fumarate_lyase_fam"/>
</dbReference>
<dbReference type="InterPro" id="IPR029419">
    <property type="entry name" value="Arg_succ_lyase_C"/>
</dbReference>
<dbReference type="PANTHER" id="PTHR43814:SF1">
    <property type="entry name" value="ARGININOSUCCINATE LYASE"/>
    <property type="match status" value="1"/>
</dbReference>
<dbReference type="InterPro" id="IPR008948">
    <property type="entry name" value="L-Aspartase-like"/>
</dbReference>
<evidence type="ECO:0000256" key="6">
    <source>
        <dbReference type="HAMAP-Rule" id="MF_00006"/>
    </source>
</evidence>
<comment type="pathway">
    <text evidence="1 6">Amino-acid biosynthesis; L-arginine biosynthesis; L-arginine from L-ornithine and carbamoyl phosphate: step 3/3.</text>
</comment>
<gene>
    <name evidence="6 9" type="primary">argH</name>
    <name evidence="9" type="ORF">H8699_11720</name>
</gene>
<reference evidence="9" key="1">
    <citation type="submission" date="2020-08" db="EMBL/GenBank/DDBJ databases">
        <title>Genome public.</title>
        <authorList>
            <person name="Liu C."/>
            <person name="Sun Q."/>
        </authorList>
    </citation>
    <scope>NUCLEOTIDE SEQUENCE</scope>
    <source>
        <strain evidence="9">NSJ-44</strain>
    </source>
</reference>
<dbReference type="InterPro" id="IPR020557">
    <property type="entry name" value="Fumarate_lyase_CS"/>
</dbReference>
<evidence type="ECO:0000256" key="1">
    <source>
        <dbReference type="ARBA" id="ARBA00004941"/>
    </source>
</evidence>